<feature type="region of interest" description="Disordered" evidence="1">
    <location>
        <begin position="24"/>
        <end position="48"/>
    </location>
</feature>
<keyword evidence="3" id="KW-1185">Reference proteome</keyword>
<evidence type="ECO:0000313" key="3">
    <source>
        <dbReference type="Proteomes" id="UP001205311"/>
    </source>
</evidence>
<gene>
    <name evidence="2" type="ORF">LX15_004782</name>
</gene>
<dbReference type="EMBL" id="JAMTCP010000035">
    <property type="protein sequence ID" value="MCP2261062.1"/>
    <property type="molecule type" value="Genomic_DNA"/>
</dbReference>
<comment type="caution">
    <text evidence="2">The sequence shown here is derived from an EMBL/GenBank/DDBJ whole genome shotgun (WGS) entry which is preliminary data.</text>
</comment>
<proteinExistence type="predicted"/>
<protein>
    <submittedName>
        <fullName evidence="2">Uncharacterized protein</fullName>
    </submittedName>
</protein>
<dbReference type="Proteomes" id="UP001205311">
    <property type="component" value="Unassembled WGS sequence"/>
</dbReference>
<evidence type="ECO:0000256" key="1">
    <source>
        <dbReference type="SAM" id="MobiDB-lite"/>
    </source>
</evidence>
<evidence type="ECO:0000313" key="2">
    <source>
        <dbReference type="EMBL" id="MCP2261062.1"/>
    </source>
</evidence>
<organism evidence="2 3">
    <name type="scientific">Streptoalloteichus tenebrarius (strain ATCC 17920 / DSM 40477 / JCM 4838 / CBS 697.72 / NBRC 16177 / NCIMB 11028 / NRRL B-12390 / A12253. 1 / ISP 5477)</name>
    <name type="common">Streptomyces tenebrarius</name>
    <dbReference type="NCBI Taxonomy" id="1933"/>
    <lineage>
        <taxon>Bacteria</taxon>
        <taxon>Bacillati</taxon>
        <taxon>Actinomycetota</taxon>
        <taxon>Actinomycetes</taxon>
        <taxon>Pseudonocardiales</taxon>
        <taxon>Pseudonocardiaceae</taxon>
        <taxon>Streptoalloteichus</taxon>
    </lineage>
</organism>
<sequence length="201" mass="21874">MSAHNLMGRLVVTHQRVTTVTRGDAFSSYRPSRARAHTHAEQPTQQRVTRVTRSPLLIFATTRPTPTPCPRCGRLHLTGLDEGVPYRVDPAPITLSAELHARLAGRRTYALIAGRLALRTPSRIRGDHRGRPPVLPAHQCAHPVTPDQVEVDQVVAVARLLAPKRTAPAPVPTSGLEAVALDLLSEHLGARVMSIDPPPPF</sequence>
<accession>A0ABT1HZV1</accession>
<name>A0ABT1HZV1_STRSD</name>
<reference evidence="2 3" key="1">
    <citation type="submission" date="2022-06" db="EMBL/GenBank/DDBJ databases">
        <title>Genomic Encyclopedia of Archaeal and Bacterial Type Strains, Phase II (KMG-II): from individual species to whole genera.</title>
        <authorList>
            <person name="Goeker M."/>
        </authorList>
    </citation>
    <scope>NUCLEOTIDE SEQUENCE [LARGE SCALE GENOMIC DNA]</scope>
    <source>
        <strain evidence="2 3">DSM 40477</strain>
    </source>
</reference>